<proteinExistence type="predicted"/>
<feature type="signal peptide" evidence="1">
    <location>
        <begin position="1"/>
        <end position="22"/>
    </location>
</feature>
<gene>
    <name evidence="3" type="ORF">SAMN05421823_103440</name>
</gene>
<accession>A0A1G9EE23</accession>
<protein>
    <recommendedName>
        <fullName evidence="2">DUF3108 domain-containing protein</fullName>
    </recommendedName>
</protein>
<sequence>MKIFRWGWSCLLALFTLLSASAQECIGYFPVKNVGDTFEMKSYTSNGKASGRVVYKVTAIDQTGDRTEAQIHSSVYDKKDKLTAESDFTFFCEDGMAHVDMQMFVPQDQSKNFQNMDVELTGDHLTLPYELSAGQTLPESQMSLTAHDKASGMKMSEMQMAIKNRKVEGKEAVTTESGTFDAWKLTQDLESRVGAMGITVPMNLSSVDYFVPGVGMVRSESYRKGKLVGYSELVVE</sequence>
<keyword evidence="1" id="KW-0732">Signal</keyword>
<dbReference type="OrthoDB" id="665223at2"/>
<evidence type="ECO:0000256" key="1">
    <source>
        <dbReference type="SAM" id="SignalP"/>
    </source>
</evidence>
<dbReference type="STRING" id="1075417.SAMN05421823_103440"/>
<feature type="chain" id="PRO_5011575012" description="DUF3108 domain-containing protein" evidence="1">
    <location>
        <begin position="23"/>
        <end position="236"/>
    </location>
</feature>
<name>A0A1G9EE23_9BACT</name>
<dbReference type="InterPro" id="IPR049279">
    <property type="entry name" value="DUF3108-like"/>
</dbReference>
<dbReference type="Gene3D" id="2.40.360.20">
    <property type="match status" value="1"/>
</dbReference>
<keyword evidence="4" id="KW-1185">Reference proteome</keyword>
<dbReference type="Pfam" id="PF21347">
    <property type="entry name" value="DUF3108_like"/>
    <property type="match status" value="1"/>
</dbReference>
<organism evidence="3 4">
    <name type="scientific">Catalinimonas alkaloidigena</name>
    <dbReference type="NCBI Taxonomy" id="1075417"/>
    <lineage>
        <taxon>Bacteria</taxon>
        <taxon>Pseudomonadati</taxon>
        <taxon>Bacteroidota</taxon>
        <taxon>Cytophagia</taxon>
        <taxon>Cytophagales</taxon>
        <taxon>Catalimonadaceae</taxon>
        <taxon>Catalinimonas</taxon>
    </lineage>
</organism>
<evidence type="ECO:0000259" key="2">
    <source>
        <dbReference type="Pfam" id="PF21347"/>
    </source>
</evidence>
<dbReference type="AlphaFoldDB" id="A0A1G9EE23"/>
<dbReference type="Proteomes" id="UP000198510">
    <property type="component" value="Unassembled WGS sequence"/>
</dbReference>
<reference evidence="3 4" key="1">
    <citation type="submission" date="2016-10" db="EMBL/GenBank/DDBJ databases">
        <authorList>
            <person name="de Groot N.N."/>
        </authorList>
    </citation>
    <scope>NUCLEOTIDE SEQUENCE [LARGE SCALE GENOMIC DNA]</scope>
    <source>
        <strain evidence="3 4">DSM 25186</strain>
    </source>
</reference>
<feature type="domain" description="DUF3108" evidence="2">
    <location>
        <begin position="35"/>
        <end position="233"/>
    </location>
</feature>
<dbReference type="EMBL" id="FNFO01000003">
    <property type="protein sequence ID" value="SDK74389.1"/>
    <property type="molecule type" value="Genomic_DNA"/>
</dbReference>
<dbReference type="RefSeq" id="WP_089681440.1">
    <property type="nucleotide sequence ID" value="NZ_FNFO01000003.1"/>
</dbReference>
<evidence type="ECO:0000313" key="4">
    <source>
        <dbReference type="Proteomes" id="UP000198510"/>
    </source>
</evidence>
<evidence type="ECO:0000313" key="3">
    <source>
        <dbReference type="EMBL" id="SDK74389.1"/>
    </source>
</evidence>